<dbReference type="PANTHER" id="PTHR21327:SF18">
    <property type="entry name" value="3,4-DIHYDROXY-2-BUTANONE 4-PHOSPHATE SYNTHASE"/>
    <property type="match status" value="1"/>
</dbReference>
<keyword evidence="13" id="KW-1185">Reference proteome</keyword>
<proteinExistence type="predicted"/>
<name>A0ABY5KAE8_9CELL</name>
<keyword evidence="9" id="KW-0342">GTP-binding</keyword>
<evidence type="ECO:0000256" key="8">
    <source>
        <dbReference type="ARBA" id="ARBA00022833"/>
    </source>
</evidence>
<dbReference type="NCBIfam" id="NF001591">
    <property type="entry name" value="PRK00393.1"/>
    <property type="match status" value="1"/>
</dbReference>
<organism evidence="12 13">
    <name type="scientific">Cellulomonas wangsupingiae</name>
    <dbReference type="NCBI Taxonomy" id="2968085"/>
    <lineage>
        <taxon>Bacteria</taxon>
        <taxon>Bacillati</taxon>
        <taxon>Actinomycetota</taxon>
        <taxon>Actinomycetes</taxon>
        <taxon>Micrococcales</taxon>
        <taxon>Cellulomonadaceae</taxon>
        <taxon>Cellulomonas</taxon>
    </lineage>
</organism>
<evidence type="ECO:0000313" key="12">
    <source>
        <dbReference type="EMBL" id="UUI65931.1"/>
    </source>
</evidence>
<comment type="pathway">
    <text evidence="2">Cofactor biosynthesis; riboflavin biosynthesis; 5-amino-6-(D-ribitylamino)uracil from GTP: step 1/4.</text>
</comment>
<protein>
    <recommendedName>
        <fullName evidence="3">GTP cyclohydrolase II</fullName>
        <ecNumber evidence="3">3.5.4.25</ecNumber>
    </recommendedName>
</protein>
<evidence type="ECO:0000256" key="4">
    <source>
        <dbReference type="ARBA" id="ARBA00022619"/>
    </source>
</evidence>
<keyword evidence="7" id="KW-0378">Hydrolase</keyword>
<evidence type="ECO:0000256" key="2">
    <source>
        <dbReference type="ARBA" id="ARBA00004853"/>
    </source>
</evidence>
<evidence type="ECO:0000259" key="11">
    <source>
        <dbReference type="Pfam" id="PF00925"/>
    </source>
</evidence>
<comment type="catalytic activity">
    <reaction evidence="10">
        <text>GTP + 4 H2O = 2,5-diamino-6-hydroxy-4-(5-phosphoribosylamino)-pyrimidine + formate + 2 phosphate + 3 H(+)</text>
        <dbReference type="Rhea" id="RHEA:23704"/>
        <dbReference type="ChEBI" id="CHEBI:15377"/>
        <dbReference type="ChEBI" id="CHEBI:15378"/>
        <dbReference type="ChEBI" id="CHEBI:15740"/>
        <dbReference type="ChEBI" id="CHEBI:37565"/>
        <dbReference type="ChEBI" id="CHEBI:43474"/>
        <dbReference type="ChEBI" id="CHEBI:58614"/>
        <dbReference type="EC" id="3.5.4.25"/>
    </reaction>
</comment>
<sequence length="210" mass="23293">MEHAVAPMRSAYGDSQLHCFSFGAHEEENVLCVAVDGYLTSRLVRVQSACYTAEIFRSVDCDCHEQLDQSLQRVHDQGGVVVYMLADGRGAGLLTKIRGLSLNASRGLDTFDAYRELGVEPDPRDYTRIAAVLERLGLHEVKLLTNNPRKVEGLRRHGLVVDRVPLEIPPTTESLPYLATKRQKFGHLLELVPGASEREGVDSPSPEVRD</sequence>
<dbReference type="RefSeq" id="WP_227564023.1">
    <property type="nucleotide sequence ID" value="NZ_CP101989.1"/>
</dbReference>
<keyword evidence="4" id="KW-0686">Riboflavin biosynthesis</keyword>
<keyword evidence="6" id="KW-0547">Nucleotide-binding</keyword>
<keyword evidence="8" id="KW-0862">Zinc</keyword>
<dbReference type="EMBL" id="CP101989">
    <property type="protein sequence ID" value="UUI65931.1"/>
    <property type="molecule type" value="Genomic_DNA"/>
</dbReference>
<evidence type="ECO:0000256" key="1">
    <source>
        <dbReference type="ARBA" id="ARBA00001947"/>
    </source>
</evidence>
<evidence type="ECO:0000313" key="13">
    <source>
        <dbReference type="Proteomes" id="UP001317322"/>
    </source>
</evidence>
<dbReference type="Proteomes" id="UP001317322">
    <property type="component" value="Chromosome"/>
</dbReference>
<dbReference type="EC" id="3.5.4.25" evidence="3"/>
<evidence type="ECO:0000256" key="10">
    <source>
        <dbReference type="ARBA" id="ARBA00049295"/>
    </source>
</evidence>
<evidence type="ECO:0000256" key="3">
    <source>
        <dbReference type="ARBA" id="ARBA00012762"/>
    </source>
</evidence>
<reference evidence="12 13" key="1">
    <citation type="submission" date="2022-07" db="EMBL/GenBank/DDBJ databases">
        <title>Novel species in genus cellulomonas.</title>
        <authorList>
            <person name="Ye L."/>
        </authorList>
    </citation>
    <scope>NUCLEOTIDE SEQUENCE [LARGE SCALE GENOMIC DNA]</scope>
    <source>
        <strain evidence="13">zg-Y908</strain>
    </source>
</reference>
<dbReference type="InterPro" id="IPR032677">
    <property type="entry name" value="GTP_cyclohydro_II"/>
</dbReference>
<dbReference type="SUPFAM" id="SSF142695">
    <property type="entry name" value="RibA-like"/>
    <property type="match status" value="1"/>
</dbReference>
<dbReference type="InterPro" id="IPR036144">
    <property type="entry name" value="RibA-like_sf"/>
</dbReference>
<dbReference type="CDD" id="cd00641">
    <property type="entry name" value="GTP_cyclohydro2"/>
    <property type="match status" value="1"/>
</dbReference>
<comment type="cofactor">
    <cofactor evidence="1">
        <name>Zn(2+)</name>
        <dbReference type="ChEBI" id="CHEBI:29105"/>
    </cofactor>
</comment>
<evidence type="ECO:0000256" key="6">
    <source>
        <dbReference type="ARBA" id="ARBA00022741"/>
    </source>
</evidence>
<dbReference type="Gene3D" id="3.40.50.10990">
    <property type="entry name" value="GTP cyclohydrolase II"/>
    <property type="match status" value="1"/>
</dbReference>
<dbReference type="PANTHER" id="PTHR21327">
    <property type="entry name" value="GTP CYCLOHYDROLASE II-RELATED"/>
    <property type="match status" value="1"/>
</dbReference>
<accession>A0ABY5KAE8</accession>
<evidence type="ECO:0000256" key="5">
    <source>
        <dbReference type="ARBA" id="ARBA00022723"/>
    </source>
</evidence>
<keyword evidence="5" id="KW-0479">Metal-binding</keyword>
<feature type="domain" description="GTP cyclohydrolase II" evidence="11">
    <location>
        <begin position="5"/>
        <end position="163"/>
    </location>
</feature>
<evidence type="ECO:0000256" key="9">
    <source>
        <dbReference type="ARBA" id="ARBA00023134"/>
    </source>
</evidence>
<evidence type="ECO:0000256" key="7">
    <source>
        <dbReference type="ARBA" id="ARBA00022801"/>
    </source>
</evidence>
<dbReference type="InterPro" id="IPR000926">
    <property type="entry name" value="RibA"/>
</dbReference>
<gene>
    <name evidence="12" type="ORF">NP075_04135</name>
</gene>
<dbReference type="Pfam" id="PF00925">
    <property type="entry name" value="GTP_cyclohydro2"/>
    <property type="match status" value="1"/>
</dbReference>